<proteinExistence type="predicted"/>
<keyword evidence="1" id="KW-0472">Membrane</keyword>
<dbReference type="Pfam" id="PF03133">
    <property type="entry name" value="TTL"/>
    <property type="match status" value="1"/>
</dbReference>
<dbReference type="Proteomes" id="UP000639338">
    <property type="component" value="Unassembled WGS sequence"/>
</dbReference>
<keyword evidence="1" id="KW-0812">Transmembrane</keyword>
<reference evidence="2 3" key="1">
    <citation type="submission" date="2020-08" db="EMBL/GenBank/DDBJ databases">
        <title>Aphidius gifuensis genome sequencing and assembly.</title>
        <authorList>
            <person name="Du Z."/>
        </authorList>
    </citation>
    <scope>NUCLEOTIDE SEQUENCE [LARGE SCALE GENOMIC DNA]</scope>
    <source>
        <strain evidence="2">YNYX2018</strain>
        <tissue evidence="2">Adults</tissue>
    </source>
</reference>
<keyword evidence="1" id="KW-1133">Transmembrane helix</keyword>
<dbReference type="InterPro" id="IPR004344">
    <property type="entry name" value="TTL/TTLL_fam"/>
</dbReference>
<comment type="caution">
    <text evidence="2">The sequence shown here is derived from an EMBL/GenBank/DDBJ whole genome shotgun (WGS) entry which is preliminary data.</text>
</comment>
<gene>
    <name evidence="2" type="ORF">HCN44_010760</name>
</gene>
<dbReference type="PROSITE" id="PS51221">
    <property type="entry name" value="TTL"/>
    <property type="match status" value="1"/>
</dbReference>
<evidence type="ECO:0000256" key="1">
    <source>
        <dbReference type="SAM" id="Phobius"/>
    </source>
</evidence>
<evidence type="ECO:0000313" key="2">
    <source>
        <dbReference type="EMBL" id="KAF7991959.1"/>
    </source>
</evidence>
<evidence type="ECO:0000313" key="3">
    <source>
        <dbReference type="Proteomes" id="UP000639338"/>
    </source>
</evidence>
<keyword evidence="3" id="KW-1185">Reference proteome</keyword>
<dbReference type="PANTHER" id="PTHR47113">
    <property type="entry name" value="LD09343P"/>
    <property type="match status" value="1"/>
</dbReference>
<dbReference type="EMBL" id="JACMRX010000004">
    <property type="protein sequence ID" value="KAF7991959.1"/>
    <property type="molecule type" value="Genomic_DNA"/>
</dbReference>
<name>A0A834XVI4_APHGI</name>
<organism evidence="2 3">
    <name type="scientific">Aphidius gifuensis</name>
    <name type="common">Parasitoid wasp</name>
    <dbReference type="NCBI Taxonomy" id="684658"/>
    <lineage>
        <taxon>Eukaryota</taxon>
        <taxon>Metazoa</taxon>
        <taxon>Ecdysozoa</taxon>
        <taxon>Arthropoda</taxon>
        <taxon>Hexapoda</taxon>
        <taxon>Insecta</taxon>
        <taxon>Pterygota</taxon>
        <taxon>Neoptera</taxon>
        <taxon>Endopterygota</taxon>
        <taxon>Hymenoptera</taxon>
        <taxon>Apocrita</taxon>
        <taxon>Ichneumonoidea</taxon>
        <taxon>Braconidae</taxon>
        <taxon>Aphidiinae</taxon>
        <taxon>Aphidius</taxon>
    </lineage>
</organism>
<sequence>MTKSESESENSTPISKPKTKVLFKIIIIPILLSIICYYSLIYHKKYLENHVNIKLNESKPVYWLFSKSKSENHLKHVVIVLDRLGLHRGTDKSDWNILWSHEHPFSQLSTNFRGLKSHQRVNHIPGFGFITNKVDLSKTESPYIPASYKIPDDNELLLKIAKENPNKLFVQKSNNHRNIEIKNIENIDFKNDKSFVQEYIDKPYLIDGFKFDIGVYTVVTSIDPLRIYTYKGDVLFRFCPHEYHPFDQNDIDKYVVGDDYLPIWNVPSLKKYYVDYGFSMKETFDAYAKTKGQNPDKIWNNVYQAITSIVLDKEKKIAEFYNNYPSKRNFFEMVRFDFILDEDLNVFVMEANMSPNLSSAHYPPNRLLYEQVLFNLFALIGIGQRIDPIYRKPRNWKEREIEVADKNIAVLPDVCLKCDDCFRVECQICKPCFTDEMRQILGQCYTEHQNKMDYKRIFPPKITNDMVLKDYSMKNQLLLRWYQGKCEADSSWCD</sequence>
<dbReference type="AlphaFoldDB" id="A0A834XVI4"/>
<feature type="transmembrane region" description="Helical" evidence="1">
    <location>
        <begin position="21"/>
        <end position="40"/>
    </location>
</feature>
<dbReference type="Gene3D" id="3.30.470.20">
    <property type="entry name" value="ATP-grasp fold, B domain"/>
    <property type="match status" value="1"/>
</dbReference>
<dbReference type="PANTHER" id="PTHR47113:SF1">
    <property type="entry name" value="LD09343P"/>
    <property type="match status" value="1"/>
</dbReference>
<dbReference type="OrthoDB" id="202825at2759"/>
<accession>A0A834XVI4</accession>
<protein>
    <submittedName>
        <fullName evidence="2">Uncharacterized protein</fullName>
    </submittedName>
</protein>
<dbReference type="SUPFAM" id="SSF56059">
    <property type="entry name" value="Glutathione synthetase ATP-binding domain-like"/>
    <property type="match status" value="1"/>
</dbReference>
<dbReference type="InterPro" id="IPR053317">
    <property type="entry name" value="Tubulin_polyglutamylase"/>
</dbReference>